<dbReference type="AlphaFoldDB" id="A0A4P7SHX9"/>
<gene>
    <name evidence="1" type="ORF">E5225_06965</name>
</gene>
<keyword evidence="2" id="KW-1185">Reference proteome</keyword>
<dbReference type="EMBL" id="CP039291">
    <property type="protein sequence ID" value="QCB93331.1"/>
    <property type="molecule type" value="Genomic_DNA"/>
</dbReference>
<evidence type="ECO:0000313" key="1">
    <source>
        <dbReference type="EMBL" id="QCB93331.1"/>
    </source>
</evidence>
<proteinExistence type="predicted"/>
<accession>A0A4P7SHX9</accession>
<reference evidence="1 2" key="1">
    <citation type="submission" date="2019-04" db="EMBL/GenBank/DDBJ databases">
        <title>Isolation and identification of Cellulomonas shaoxiangyii sp. Nov. isolated from feces of the Tibetan antelopes (Pantholops hodgsonii) in the Qinghai-Tibet plateau of China.</title>
        <authorList>
            <person name="Tian Z."/>
        </authorList>
    </citation>
    <scope>NUCLEOTIDE SEQUENCE [LARGE SCALE GENOMIC DNA]</scope>
    <source>
        <strain evidence="1 2">Z28</strain>
    </source>
</reference>
<name>A0A4P7SHX9_9CELL</name>
<dbReference type="Proteomes" id="UP000296469">
    <property type="component" value="Chromosome"/>
</dbReference>
<organism evidence="1 2">
    <name type="scientific">Cellulomonas shaoxiangyii</name>
    <dbReference type="NCBI Taxonomy" id="2566013"/>
    <lineage>
        <taxon>Bacteria</taxon>
        <taxon>Bacillati</taxon>
        <taxon>Actinomycetota</taxon>
        <taxon>Actinomycetes</taxon>
        <taxon>Micrococcales</taxon>
        <taxon>Cellulomonadaceae</taxon>
        <taxon>Cellulomonas</taxon>
    </lineage>
</organism>
<evidence type="ECO:0000313" key="2">
    <source>
        <dbReference type="Proteomes" id="UP000296469"/>
    </source>
</evidence>
<sequence length="102" mass="11144">MTPLDLTEAVEAAHVFTSSSRVRGGGLMENFAACTCGHPLGWEGRAEAHRRHVLTELVQAVREQVAREIEVEMWRHDRAQVGFSAIGDAYADAARIARGGTQ</sequence>
<protein>
    <submittedName>
        <fullName evidence="1">Uncharacterized protein</fullName>
    </submittedName>
</protein>
<dbReference type="RefSeq" id="WP_135974932.1">
    <property type="nucleotide sequence ID" value="NZ_CP039291.1"/>
</dbReference>
<dbReference type="KEGG" id="celz:E5225_06965"/>